<accession>A0A9W8QJC1</accession>
<dbReference type="Pfam" id="PF07727">
    <property type="entry name" value="RVT_2"/>
    <property type="match status" value="1"/>
</dbReference>
<feature type="compositionally biased region" description="Acidic residues" evidence="1">
    <location>
        <begin position="654"/>
        <end position="669"/>
    </location>
</feature>
<dbReference type="AlphaFoldDB" id="A0A9W8QJC1"/>
<dbReference type="RefSeq" id="XP_056057559.1">
    <property type="nucleotide sequence ID" value="XM_056198626.1"/>
</dbReference>
<feature type="compositionally biased region" description="Basic and acidic residues" evidence="1">
    <location>
        <begin position="166"/>
        <end position="189"/>
    </location>
</feature>
<feature type="region of interest" description="Disordered" evidence="1">
    <location>
        <begin position="166"/>
        <end position="332"/>
    </location>
</feature>
<feature type="compositionally biased region" description="Polar residues" evidence="1">
    <location>
        <begin position="227"/>
        <end position="243"/>
    </location>
</feature>
<gene>
    <name evidence="3" type="ORF">LMH87_008458</name>
</gene>
<reference evidence="3" key="1">
    <citation type="journal article" date="2023" name="Access Microbiol">
        <title>De-novo genome assembly for Akanthomyces muscarius, a biocontrol agent of insect agricultural pests.</title>
        <authorList>
            <person name="Erdos Z."/>
            <person name="Studholme D.J."/>
            <person name="Raymond B."/>
            <person name="Sharma M."/>
        </authorList>
    </citation>
    <scope>NUCLEOTIDE SEQUENCE</scope>
    <source>
        <strain evidence="3">Ve6</strain>
    </source>
</reference>
<organism evidence="3 4">
    <name type="scientific">Akanthomyces muscarius</name>
    <name type="common">Entomopathogenic fungus</name>
    <name type="synonym">Lecanicillium muscarium</name>
    <dbReference type="NCBI Taxonomy" id="2231603"/>
    <lineage>
        <taxon>Eukaryota</taxon>
        <taxon>Fungi</taxon>
        <taxon>Dikarya</taxon>
        <taxon>Ascomycota</taxon>
        <taxon>Pezizomycotina</taxon>
        <taxon>Sordariomycetes</taxon>
        <taxon>Hypocreomycetidae</taxon>
        <taxon>Hypocreales</taxon>
        <taxon>Cordycipitaceae</taxon>
        <taxon>Akanthomyces</taxon>
    </lineage>
</organism>
<feature type="compositionally biased region" description="Basic and acidic residues" evidence="1">
    <location>
        <begin position="311"/>
        <end position="330"/>
    </location>
</feature>
<proteinExistence type="predicted"/>
<protein>
    <recommendedName>
        <fullName evidence="2">Reverse transcriptase Ty1/copia-type domain-containing protein</fullName>
    </recommendedName>
</protein>
<keyword evidence="4" id="KW-1185">Reference proteome</keyword>
<dbReference type="Proteomes" id="UP001144673">
    <property type="component" value="Unassembled WGS sequence"/>
</dbReference>
<name>A0A9W8QJC1_AKAMU</name>
<dbReference type="KEGG" id="amus:LMH87_008458"/>
<feature type="compositionally biased region" description="Polar residues" evidence="1">
    <location>
        <begin position="570"/>
        <end position="580"/>
    </location>
</feature>
<evidence type="ECO:0000259" key="2">
    <source>
        <dbReference type="Pfam" id="PF07727"/>
    </source>
</evidence>
<sequence length="1263" mass="144572">MEEAEAGAGPSLEPAGGVDLRGADLSQPAPSEVSERTEDDNYSMTESACLAGYFNLRRYGQIINGRWYVCQPINIKPARCTSQEIDNAIFYIMRRYNPEDSVEEPEDIYDFLHEQFSHWTKEMYEKASADMRHDLRTIVRRRGIYVKIARGKNMAEALWEAFKDEEMPPWDPTDKRDTQNVKQKTDKPKVRNLPVGEDIVEEIPSEEQSLQPGTGKERADIPALNKGMTTPLSDLNDQNTFPQSARKPKTPGWPSPINDPNFGSHYRGQPRGLPYGAHLRKHDATKPEIPADAELGKRSQNNGSRDDDDERYYGHDPGREDYRRGTDQRGQRQYQPIIDIPRKVADLTKMYTDVEKYGGMPEEFLMNSLHLFEDKCNRLEIPQTAFMKALPAMLKGQASLFYARSLANRGLDFTQLVGKLHRQFESQPLQQERQMEWRSLSLKKIITQNPSKPMMENLQWLINRIQELHSGLDMDQERGEEEMAETLLVAVRGIPACGRALLRPAGSFGSLSAELLQAVAVWQDEQNQRDDTFFVDRQFRGDVKGNGSWQGNGGWKGRNSNSRGGYRGTSDGNQRGNHQQGRPKKCYVCGKIGCFSTRHSEKEQADAKAAWFKNKHHKRPPTEKVFQAFLMELEGTDNDMDMMVQQFYNQNIEDSDDEYHEEEAAEEEESLRRSTRRTRGRPRKRLMDEIFLQELWMMNAATGESLMPEVFFMEAWIVDQDTGESFISAKEKNDFQLAVDLRQQGIITTPGDPFEASDRKEIDDLLAREVFEFIQYDEEKHRGIRIFDPRMVREIKGKDTAVPYEKSRLVIRGFNDAGKETILTANPTIQRSSQRLLIALAPVLAERGIFIWIRDIKQAYTQSTTALNRTILAKVPKHLKSAYPPGTIMRVIKPLYGIPEAGTHWWVTYSKHHREKLGMTNSTFDPCLMISEDDKFGIVGMQTDDTIGLSDERFFIHEQEELEKAGFAAKPKERLTMETPITFNGCRLELEEGGVIHLMQKSQAKKMKIPTSKQEYIEERARGAYIASICQPEAAFDLSVAAQQQEPTEDDFRKLSNRLQWQIDNQRRGLHYVPFDFAKAKLFVFVDGSFANNKDLSSQLGYIIVFGTEEATDDQNKVTIKGNIITWASIKSKRVTRSALASELYSMVQGADIGYAINSTMAMITKQLRTREIPMILCTDSFSLYECLVKLGTTKEKRLMIDIMALRQSYERREAQEIRWINGDDNPADAMTKTTPNKALKGLIDTNKMTIRMKGWVERKKEA</sequence>
<feature type="domain" description="Reverse transcriptase Ty1/copia-type" evidence="2">
    <location>
        <begin position="790"/>
        <end position="959"/>
    </location>
</feature>
<evidence type="ECO:0000256" key="1">
    <source>
        <dbReference type="SAM" id="MobiDB-lite"/>
    </source>
</evidence>
<dbReference type="GeneID" id="80895617"/>
<evidence type="ECO:0000313" key="3">
    <source>
        <dbReference type="EMBL" id="KAJ4159560.1"/>
    </source>
</evidence>
<dbReference type="EMBL" id="JAJHUN010000005">
    <property type="protein sequence ID" value="KAJ4159560.1"/>
    <property type="molecule type" value="Genomic_DNA"/>
</dbReference>
<dbReference type="InterPro" id="IPR013103">
    <property type="entry name" value="RVT_2"/>
</dbReference>
<feature type="region of interest" description="Disordered" evidence="1">
    <location>
        <begin position="654"/>
        <end position="679"/>
    </location>
</feature>
<feature type="region of interest" description="Disordered" evidence="1">
    <location>
        <begin position="1"/>
        <end position="41"/>
    </location>
</feature>
<comment type="caution">
    <text evidence="3">The sequence shown here is derived from an EMBL/GenBank/DDBJ whole genome shotgun (WGS) entry which is preliminary data.</text>
</comment>
<feature type="region of interest" description="Disordered" evidence="1">
    <location>
        <begin position="545"/>
        <end position="583"/>
    </location>
</feature>
<evidence type="ECO:0000313" key="4">
    <source>
        <dbReference type="Proteomes" id="UP001144673"/>
    </source>
</evidence>